<dbReference type="NCBIfam" id="NF002076">
    <property type="entry name" value="PRK00913.2-3"/>
    <property type="match status" value="1"/>
</dbReference>
<comment type="cofactor">
    <cofactor evidence="7">
        <name>Mn(2+)</name>
        <dbReference type="ChEBI" id="CHEBI:29035"/>
    </cofactor>
    <text evidence="7">Binds 2 manganese ions per subunit.</text>
</comment>
<feature type="domain" description="Cytosol aminopeptidase" evidence="8">
    <location>
        <begin position="334"/>
        <end position="341"/>
    </location>
</feature>
<gene>
    <name evidence="7" type="primary">pepA</name>
    <name evidence="9" type="ORF">FRD01_17905</name>
</gene>
<evidence type="ECO:0000256" key="6">
    <source>
        <dbReference type="ARBA" id="ARBA00022801"/>
    </source>
</evidence>
<evidence type="ECO:0000256" key="7">
    <source>
        <dbReference type="HAMAP-Rule" id="MF_00181"/>
    </source>
</evidence>
<keyword evidence="4 7" id="KW-0031">Aminopeptidase</keyword>
<comment type="catalytic activity">
    <reaction evidence="1 7">
        <text>Release of an N-terminal amino acid, Xaa-|-Yaa-, in which Xaa is preferably Leu, but may be other amino acids including Pro although not Arg or Lys, and Yaa may be Pro. Amino acid amides and methyl esters are also readily hydrolyzed, but rates on arylamides are exceedingly low.</text>
        <dbReference type="EC" id="3.4.11.1"/>
    </reaction>
</comment>
<dbReference type="HAMAP" id="MF_00181">
    <property type="entry name" value="Cytosol_peptidase_M17"/>
    <property type="match status" value="1"/>
</dbReference>
<feature type="binding site" evidence="7">
    <location>
        <position position="258"/>
    </location>
    <ligand>
        <name>Mn(2+)</name>
        <dbReference type="ChEBI" id="CHEBI:29035"/>
        <label>2</label>
    </ligand>
</feature>
<protein>
    <recommendedName>
        <fullName evidence="7">Probable cytosol aminopeptidase</fullName>
        <ecNumber evidence="7">3.4.11.1</ecNumber>
    </recommendedName>
    <alternativeName>
        <fullName evidence="7">Leucine aminopeptidase</fullName>
        <shortName evidence="7">LAP</shortName>
        <ecNumber evidence="7">3.4.11.10</ecNumber>
    </alternativeName>
    <alternativeName>
        <fullName evidence="7">Leucyl aminopeptidase</fullName>
    </alternativeName>
</protein>
<dbReference type="GO" id="GO:0070006">
    <property type="term" value="F:metalloaminopeptidase activity"/>
    <property type="evidence" value="ECO:0007669"/>
    <property type="project" value="InterPro"/>
</dbReference>
<dbReference type="PANTHER" id="PTHR11963">
    <property type="entry name" value="LEUCINE AMINOPEPTIDASE-RELATED"/>
    <property type="match status" value="1"/>
</dbReference>
<organism evidence="9 10">
    <name type="scientific">Microvenator marinus</name>
    <dbReference type="NCBI Taxonomy" id="2600177"/>
    <lineage>
        <taxon>Bacteria</taxon>
        <taxon>Deltaproteobacteria</taxon>
        <taxon>Bradymonadales</taxon>
        <taxon>Microvenatoraceae</taxon>
        <taxon>Microvenator</taxon>
    </lineage>
</organism>
<dbReference type="PROSITE" id="PS00631">
    <property type="entry name" value="CYTOSOL_AP"/>
    <property type="match status" value="1"/>
</dbReference>
<dbReference type="PRINTS" id="PR00481">
    <property type="entry name" value="LAMNOPPTDASE"/>
</dbReference>
<evidence type="ECO:0000256" key="1">
    <source>
        <dbReference type="ARBA" id="ARBA00000135"/>
    </source>
</evidence>
<dbReference type="EMBL" id="CP042467">
    <property type="protein sequence ID" value="QED29079.1"/>
    <property type="molecule type" value="Genomic_DNA"/>
</dbReference>
<feature type="active site" evidence="7">
    <location>
        <position position="340"/>
    </location>
</feature>
<dbReference type="InterPro" id="IPR011356">
    <property type="entry name" value="Leucine_aapep/pepB"/>
</dbReference>
<dbReference type="RefSeq" id="WP_146962074.1">
    <property type="nucleotide sequence ID" value="NZ_CP042467.1"/>
</dbReference>
<keyword evidence="7" id="KW-0464">Manganese</keyword>
<dbReference type="InterPro" id="IPR023042">
    <property type="entry name" value="Peptidase_M17_leu_NH2_pept"/>
</dbReference>
<keyword evidence="7" id="KW-0963">Cytoplasm</keyword>
<keyword evidence="7" id="KW-0479">Metal-binding</keyword>
<feature type="binding site" evidence="7">
    <location>
        <position position="338"/>
    </location>
    <ligand>
        <name>Mn(2+)</name>
        <dbReference type="ChEBI" id="CHEBI:29035"/>
        <label>1</label>
    </ligand>
</feature>
<dbReference type="SUPFAM" id="SSF52949">
    <property type="entry name" value="Macro domain-like"/>
    <property type="match status" value="1"/>
</dbReference>
<dbReference type="SUPFAM" id="SSF53187">
    <property type="entry name" value="Zn-dependent exopeptidases"/>
    <property type="match status" value="1"/>
</dbReference>
<feature type="binding site" evidence="7">
    <location>
        <position position="253"/>
    </location>
    <ligand>
        <name>Mn(2+)</name>
        <dbReference type="ChEBI" id="CHEBI:29035"/>
        <label>2</label>
    </ligand>
</feature>
<evidence type="ECO:0000259" key="8">
    <source>
        <dbReference type="PROSITE" id="PS00631"/>
    </source>
</evidence>
<dbReference type="Pfam" id="PF00883">
    <property type="entry name" value="Peptidase_M17"/>
    <property type="match status" value="1"/>
</dbReference>
<dbReference type="CDD" id="cd00433">
    <property type="entry name" value="Peptidase_M17"/>
    <property type="match status" value="1"/>
</dbReference>
<sequence>MNITKSTESFPEIVTDLLVVPVGSDLKSKTLDQIKESSGQDVLELAKQERFKGKAGQSFLMRGLQGLQAPRLLLVGLGDGNGELDDVLLAGATAARKAKEIFALRLSVLAAGFDTHTVEHLAIGTRLGAYIFDRHISKSEDSFPGFEGISFQGDFDNAVLERANHIADGIIIARDLFNETPNILTPAVMADKARTIATSFGLDCTIFDETELVKRGFNLITAVGQGSENPPRLIHLTYKPAGEVKKRLAFVGKGVTFDTGGYNLKPGNSMLGMHGDMGGAAAVLGAAHAIGQLKPEGVEIHFVVPTAENSISGRAMRPQDIIKGYGGKTVEIHNTDAEGRLILADALAYIQEFKPDTIIDLATLTGACVVALGEYTAGLFTNDEELASSILNAGATSGEHFWRMPLTKKLAKGLDTHTADMKNIGPRWGGAITAALFLKNFVNMDSWAHLDIAGPAWAEAETPLSPPGGTGFGVATLVNLVKGA</sequence>
<dbReference type="AlphaFoldDB" id="A0A5B8Y096"/>
<dbReference type="KEGG" id="bbae:FRD01_17905"/>
<dbReference type="GO" id="GO:0006508">
    <property type="term" value="P:proteolysis"/>
    <property type="evidence" value="ECO:0007669"/>
    <property type="project" value="UniProtKB-KW"/>
</dbReference>
<dbReference type="InterPro" id="IPR043472">
    <property type="entry name" value="Macro_dom-like"/>
</dbReference>
<feature type="binding site" evidence="7">
    <location>
        <position position="276"/>
    </location>
    <ligand>
        <name>Mn(2+)</name>
        <dbReference type="ChEBI" id="CHEBI:29035"/>
        <label>2</label>
    </ligand>
</feature>
<dbReference type="GO" id="GO:0005737">
    <property type="term" value="C:cytoplasm"/>
    <property type="evidence" value="ECO:0007669"/>
    <property type="project" value="UniProtKB-SubCell"/>
</dbReference>
<evidence type="ECO:0000256" key="5">
    <source>
        <dbReference type="ARBA" id="ARBA00022670"/>
    </source>
</evidence>
<dbReference type="Proteomes" id="UP000321595">
    <property type="component" value="Chromosome"/>
</dbReference>
<keyword evidence="5 7" id="KW-0645">Protease</keyword>
<evidence type="ECO:0000313" key="10">
    <source>
        <dbReference type="Proteomes" id="UP000321595"/>
    </source>
</evidence>
<comment type="subcellular location">
    <subcellularLocation>
        <location evidence="7">Cytoplasm</location>
    </subcellularLocation>
</comment>
<dbReference type="PANTHER" id="PTHR11963:SF23">
    <property type="entry name" value="CYTOSOL AMINOPEPTIDASE"/>
    <property type="match status" value="1"/>
</dbReference>
<dbReference type="Gene3D" id="3.40.220.10">
    <property type="entry name" value="Leucine Aminopeptidase, subunit E, domain 1"/>
    <property type="match status" value="1"/>
</dbReference>
<reference evidence="9 10" key="1">
    <citation type="submission" date="2019-08" db="EMBL/GenBank/DDBJ databases">
        <authorList>
            <person name="Liang Q."/>
        </authorList>
    </citation>
    <scope>NUCLEOTIDE SEQUENCE [LARGE SCALE GENOMIC DNA]</scope>
    <source>
        <strain evidence="9 10">V1718</strain>
    </source>
</reference>
<comment type="similarity">
    <text evidence="3 7">Belongs to the peptidase M17 family.</text>
</comment>
<dbReference type="Pfam" id="PF02789">
    <property type="entry name" value="Peptidase_M17_N"/>
    <property type="match status" value="1"/>
</dbReference>
<feature type="active site" evidence="7">
    <location>
        <position position="265"/>
    </location>
</feature>
<dbReference type="InterPro" id="IPR000819">
    <property type="entry name" value="Peptidase_M17_C"/>
</dbReference>
<proteinExistence type="inferred from homology"/>
<feature type="binding site" evidence="7">
    <location>
        <position position="338"/>
    </location>
    <ligand>
        <name>Mn(2+)</name>
        <dbReference type="ChEBI" id="CHEBI:29035"/>
        <label>2</label>
    </ligand>
</feature>
<dbReference type="EC" id="3.4.11.1" evidence="7"/>
<dbReference type="GO" id="GO:0030145">
    <property type="term" value="F:manganese ion binding"/>
    <property type="evidence" value="ECO:0007669"/>
    <property type="project" value="UniProtKB-UniRule"/>
</dbReference>
<accession>A0A5B8Y096</accession>
<name>A0A5B8Y096_9DELT</name>
<feature type="binding site" evidence="7">
    <location>
        <position position="336"/>
    </location>
    <ligand>
        <name>Mn(2+)</name>
        <dbReference type="ChEBI" id="CHEBI:29035"/>
        <label>1</label>
    </ligand>
</feature>
<dbReference type="OrthoDB" id="9809354at2"/>
<keyword evidence="6 7" id="KW-0378">Hydrolase</keyword>
<comment type="function">
    <text evidence="7">Presumably involved in the processing and regular turnover of intracellular proteins. Catalyzes the removal of unsubstituted N-terminal amino acids from various peptides.</text>
</comment>
<dbReference type="NCBIfam" id="NF002073">
    <property type="entry name" value="PRK00913.1-2"/>
    <property type="match status" value="1"/>
</dbReference>
<evidence type="ECO:0000313" key="9">
    <source>
        <dbReference type="EMBL" id="QED29079.1"/>
    </source>
</evidence>
<feature type="binding site" evidence="7">
    <location>
        <position position="258"/>
    </location>
    <ligand>
        <name>Mn(2+)</name>
        <dbReference type="ChEBI" id="CHEBI:29035"/>
        <label>1</label>
    </ligand>
</feature>
<dbReference type="Gene3D" id="3.40.630.10">
    <property type="entry name" value="Zn peptidases"/>
    <property type="match status" value="1"/>
</dbReference>
<dbReference type="EC" id="3.4.11.10" evidence="7"/>
<evidence type="ECO:0000256" key="2">
    <source>
        <dbReference type="ARBA" id="ARBA00000967"/>
    </source>
</evidence>
<evidence type="ECO:0000256" key="3">
    <source>
        <dbReference type="ARBA" id="ARBA00009528"/>
    </source>
</evidence>
<dbReference type="InterPro" id="IPR008283">
    <property type="entry name" value="Peptidase_M17_N"/>
</dbReference>
<keyword evidence="10" id="KW-1185">Reference proteome</keyword>
<evidence type="ECO:0000256" key="4">
    <source>
        <dbReference type="ARBA" id="ARBA00022438"/>
    </source>
</evidence>
<comment type="catalytic activity">
    <reaction evidence="2 7">
        <text>Release of an N-terminal amino acid, preferentially leucine, but not glutamic or aspartic acids.</text>
        <dbReference type="EC" id="3.4.11.10"/>
    </reaction>
</comment>